<dbReference type="AlphaFoldDB" id="A0A6A5Y688"/>
<proteinExistence type="predicted"/>
<feature type="region of interest" description="Disordered" evidence="1">
    <location>
        <begin position="1"/>
        <end position="96"/>
    </location>
</feature>
<reference evidence="2" key="1">
    <citation type="journal article" date="2020" name="Stud. Mycol.">
        <title>101 Dothideomycetes genomes: a test case for predicting lifestyles and emergence of pathogens.</title>
        <authorList>
            <person name="Haridas S."/>
            <person name="Albert R."/>
            <person name="Binder M."/>
            <person name="Bloem J."/>
            <person name="Labutti K."/>
            <person name="Salamov A."/>
            <person name="Andreopoulos B."/>
            <person name="Baker S."/>
            <person name="Barry K."/>
            <person name="Bills G."/>
            <person name="Bluhm B."/>
            <person name="Cannon C."/>
            <person name="Castanera R."/>
            <person name="Culley D."/>
            <person name="Daum C."/>
            <person name="Ezra D."/>
            <person name="Gonzalez J."/>
            <person name="Henrissat B."/>
            <person name="Kuo A."/>
            <person name="Liang C."/>
            <person name="Lipzen A."/>
            <person name="Lutzoni F."/>
            <person name="Magnuson J."/>
            <person name="Mondo S."/>
            <person name="Nolan M."/>
            <person name="Ohm R."/>
            <person name="Pangilinan J."/>
            <person name="Park H.-J."/>
            <person name="Ramirez L."/>
            <person name="Alfaro M."/>
            <person name="Sun H."/>
            <person name="Tritt A."/>
            <person name="Yoshinaga Y."/>
            <person name="Zwiers L.-H."/>
            <person name="Turgeon B."/>
            <person name="Goodwin S."/>
            <person name="Spatafora J."/>
            <person name="Crous P."/>
            <person name="Grigoriev I."/>
        </authorList>
    </citation>
    <scope>NUCLEOTIDE SEQUENCE</scope>
    <source>
        <strain evidence="2">CBS 175.79</strain>
    </source>
</reference>
<protein>
    <submittedName>
        <fullName evidence="2">Uncharacterized protein</fullName>
    </submittedName>
</protein>
<organism evidence="2 3">
    <name type="scientific">Aaosphaeria arxii CBS 175.79</name>
    <dbReference type="NCBI Taxonomy" id="1450172"/>
    <lineage>
        <taxon>Eukaryota</taxon>
        <taxon>Fungi</taxon>
        <taxon>Dikarya</taxon>
        <taxon>Ascomycota</taxon>
        <taxon>Pezizomycotina</taxon>
        <taxon>Dothideomycetes</taxon>
        <taxon>Pleosporomycetidae</taxon>
        <taxon>Pleosporales</taxon>
        <taxon>Pleosporales incertae sedis</taxon>
        <taxon>Aaosphaeria</taxon>
    </lineage>
</organism>
<name>A0A6A5Y688_9PLEO</name>
<feature type="compositionally biased region" description="Basic and acidic residues" evidence="1">
    <location>
        <begin position="210"/>
        <end position="234"/>
    </location>
</feature>
<feature type="compositionally biased region" description="Basic and acidic residues" evidence="1">
    <location>
        <begin position="449"/>
        <end position="513"/>
    </location>
</feature>
<feature type="compositionally biased region" description="Acidic residues" evidence="1">
    <location>
        <begin position="41"/>
        <end position="55"/>
    </location>
</feature>
<feature type="compositionally biased region" description="Basic and acidic residues" evidence="1">
    <location>
        <begin position="350"/>
        <end position="366"/>
    </location>
</feature>
<accession>A0A6A5Y688</accession>
<feature type="compositionally biased region" description="Basic and acidic residues" evidence="1">
    <location>
        <begin position="423"/>
        <end position="440"/>
    </location>
</feature>
<evidence type="ECO:0000313" key="3">
    <source>
        <dbReference type="Proteomes" id="UP000799778"/>
    </source>
</evidence>
<feature type="compositionally biased region" description="Basic residues" evidence="1">
    <location>
        <begin position="85"/>
        <end position="96"/>
    </location>
</feature>
<feature type="compositionally biased region" description="Acidic residues" evidence="1">
    <location>
        <begin position="175"/>
        <end position="188"/>
    </location>
</feature>
<feature type="region of interest" description="Disordered" evidence="1">
    <location>
        <begin position="330"/>
        <end position="523"/>
    </location>
</feature>
<dbReference type="RefSeq" id="XP_033389411.1">
    <property type="nucleotide sequence ID" value="XM_033526533.1"/>
</dbReference>
<keyword evidence="3" id="KW-1185">Reference proteome</keyword>
<evidence type="ECO:0000256" key="1">
    <source>
        <dbReference type="SAM" id="MobiDB-lite"/>
    </source>
</evidence>
<dbReference type="GeneID" id="54283930"/>
<dbReference type="Proteomes" id="UP000799778">
    <property type="component" value="Unassembled WGS sequence"/>
</dbReference>
<feature type="region of interest" description="Disordered" evidence="1">
    <location>
        <begin position="122"/>
        <end position="316"/>
    </location>
</feature>
<feature type="compositionally biased region" description="Basic and acidic residues" evidence="1">
    <location>
        <begin position="380"/>
        <end position="391"/>
    </location>
</feature>
<sequence>MASYFDAQPRPSAVPKHLNEASEEAFGKQPLLSPQVIGILEDLEGESSSSEEEPEPQPIRGSSSKGSSGLRHAQTYPLPKQTSRMSKRPVVKNPRLARFHSLRSMLFSSHIEDNLNKLQDEQAEERWKQEYEQRKGLTHTKDSSPSRSSKADNYPTKSGHRRVKSKDTPTMNVIEESDCESTASDDDWTPNVELGKKHDEPLVSDDDESIDHSDMEDLVRWVSRRDPPSDGEASKKRRQKKANLKVQDGQLEAHDSGHESLGQSDVEDLVDWVSRKPEGEDGDGRLPADYSDASTASDSEGAGYSDDAPSRDQNNINVDELVRWVSRKEGANAGPVGRTVPIVEDDPAFDSDHSELGRWVTRHDDTSGESDVGEIAAARYESHHLKSRSPDEESEHGEGASALVAEWGDIPPSGDEGEDEPLPEEKPATRPPLKETLTHEDVDDLVDWVAKKQDEPAPEKETTSQRPPLKETLTHEDVDDLVRWVSRKEEKAEKAQRPPLKETLTHDDVDDLVRWVSRKNSKD</sequence>
<feature type="compositionally biased region" description="Low complexity" evidence="1">
    <location>
        <begin position="288"/>
        <end position="299"/>
    </location>
</feature>
<feature type="compositionally biased region" description="Basic and acidic residues" evidence="1">
    <location>
        <begin position="273"/>
        <end position="286"/>
    </location>
</feature>
<feature type="compositionally biased region" description="Basic and acidic residues" evidence="1">
    <location>
        <begin position="122"/>
        <end position="144"/>
    </location>
</feature>
<dbReference type="EMBL" id="ML978066">
    <property type="protein sequence ID" value="KAF2021072.1"/>
    <property type="molecule type" value="Genomic_DNA"/>
</dbReference>
<evidence type="ECO:0000313" key="2">
    <source>
        <dbReference type="EMBL" id="KAF2021072.1"/>
    </source>
</evidence>
<gene>
    <name evidence="2" type="ORF">BU24DRAFT_416742</name>
</gene>
<dbReference type="OrthoDB" id="3797649at2759"/>